<accession>A0A3B0XEV0</accession>
<dbReference type="Gene3D" id="3.30.70.1070">
    <property type="entry name" value="Sporulation related repeat"/>
    <property type="match status" value="1"/>
</dbReference>
<dbReference type="EMBL" id="UOFF01000060">
    <property type="protein sequence ID" value="VAW54514.1"/>
    <property type="molecule type" value="Genomic_DNA"/>
</dbReference>
<dbReference type="Pfam" id="PF05036">
    <property type="entry name" value="SPOR"/>
    <property type="match status" value="1"/>
</dbReference>
<evidence type="ECO:0000259" key="1">
    <source>
        <dbReference type="PROSITE" id="PS51724"/>
    </source>
</evidence>
<dbReference type="InterPro" id="IPR007730">
    <property type="entry name" value="SPOR-like_dom"/>
</dbReference>
<organism evidence="2">
    <name type="scientific">hydrothermal vent metagenome</name>
    <dbReference type="NCBI Taxonomy" id="652676"/>
    <lineage>
        <taxon>unclassified sequences</taxon>
        <taxon>metagenomes</taxon>
        <taxon>ecological metagenomes</taxon>
    </lineage>
</organism>
<dbReference type="InterPro" id="IPR036680">
    <property type="entry name" value="SPOR-like_sf"/>
</dbReference>
<name>A0A3B0XEV0_9ZZZZ</name>
<feature type="domain" description="SPOR" evidence="1">
    <location>
        <begin position="142"/>
        <end position="219"/>
    </location>
</feature>
<dbReference type="PROSITE" id="PS51724">
    <property type="entry name" value="SPOR"/>
    <property type="match status" value="1"/>
</dbReference>
<sequence>MKIIRGMAILKLQGAFFMIVILNGCVGQSSVWTESDEKWWNQKPDSPHYSVVTETGIERSEKEVELESRVKEDGFKDEKNLQPTIIDNIPMDSIQNESVKIVNNQQKILPLELDEVGIEKKDNTEPVVAVDDKTLVNTAIMEFPSEYFTIQLLASSDIERVAKFAKKHQVSTQFIVETERNNEVWYVLLLGIYTDYDSAVLAGEDIAKTMKNELWIRNVGSVQEIVKK</sequence>
<reference evidence="2" key="1">
    <citation type="submission" date="2018-06" db="EMBL/GenBank/DDBJ databases">
        <authorList>
            <person name="Zhirakovskaya E."/>
        </authorList>
    </citation>
    <scope>NUCLEOTIDE SEQUENCE</scope>
</reference>
<gene>
    <name evidence="2" type="ORF">MNBD_GAMMA07-2102</name>
</gene>
<protein>
    <recommendedName>
        <fullName evidence="1">SPOR domain-containing protein</fullName>
    </recommendedName>
</protein>
<evidence type="ECO:0000313" key="2">
    <source>
        <dbReference type="EMBL" id="VAW54514.1"/>
    </source>
</evidence>
<dbReference type="AlphaFoldDB" id="A0A3B0XEV0"/>
<dbReference type="GO" id="GO:0042834">
    <property type="term" value="F:peptidoglycan binding"/>
    <property type="evidence" value="ECO:0007669"/>
    <property type="project" value="InterPro"/>
</dbReference>
<proteinExistence type="predicted"/>